<evidence type="ECO:0000313" key="3">
    <source>
        <dbReference type="Proteomes" id="UP001518976"/>
    </source>
</evidence>
<proteinExistence type="predicted"/>
<dbReference type="InterPro" id="IPR001173">
    <property type="entry name" value="Glyco_trans_2-like"/>
</dbReference>
<organism evidence="2 3">
    <name type="scientific">Streptomyces spirodelae</name>
    <dbReference type="NCBI Taxonomy" id="2812904"/>
    <lineage>
        <taxon>Bacteria</taxon>
        <taxon>Bacillati</taxon>
        <taxon>Actinomycetota</taxon>
        <taxon>Actinomycetes</taxon>
        <taxon>Kitasatosporales</taxon>
        <taxon>Streptomycetaceae</taxon>
        <taxon>Streptomyces</taxon>
    </lineage>
</organism>
<keyword evidence="3" id="KW-1185">Reference proteome</keyword>
<sequence length="351" mass="37698">MSVTARAARSGQSVSPRVLLVVRDYPGYVVAELAWASGRELEEVLAWLGWPRAREAGELVSVRERLQARSNDYWLLEAAMAALELPEAGRGLPVLPGVSVVVSARGAQSVLAGTVGSVVEAAEGLPGRTAWECVVVDDLSETPLRLPAGLPPQVRLVRAAERVYRGGARNLGQGLSRQPVTVFIDDDLQMAPNYLREHVVRHLLSPCLVTVSGRMEYLEPAVPRPGRLPCGRQGSADAFRRLGAGGMVGPREVYRLVGRGDLVASRPLAEVGFPPDYVAYGPEDETFVAKALSRGAFVVPVAGTGVFRCGYRRTGDLVSQDMARVDAFLENMGRQEVHLDAPADGGWAAAR</sequence>
<gene>
    <name evidence="2" type="ORF">JW592_30275</name>
</gene>
<evidence type="ECO:0000259" key="1">
    <source>
        <dbReference type="Pfam" id="PF00535"/>
    </source>
</evidence>
<dbReference type="SUPFAM" id="SSF53448">
    <property type="entry name" value="Nucleotide-diphospho-sugar transferases"/>
    <property type="match status" value="1"/>
</dbReference>
<dbReference type="RefSeq" id="WP_209268462.1">
    <property type="nucleotide sequence ID" value="NZ_JAFFZN010000040.1"/>
</dbReference>
<protein>
    <submittedName>
        <fullName evidence="2">Glycosyltransferase</fullName>
    </submittedName>
</protein>
<name>A0ABS3X2Z7_9ACTN</name>
<reference evidence="2 3" key="1">
    <citation type="submission" date="2021-02" db="EMBL/GenBank/DDBJ databases">
        <title>Streptomyces spirodelae sp. nov., isolated from duckweed.</title>
        <authorList>
            <person name="Saimee Y."/>
            <person name="Duangmal K."/>
        </authorList>
    </citation>
    <scope>NUCLEOTIDE SEQUENCE [LARGE SCALE GENOMIC DNA]</scope>
    <source>
        <strain evidence="2 3">DW4-2</strain>
    </source>
</reference>
<dbReference type="InterPro" id="IPR029044">
    <property type="entry name" value="Nucleotide-diphossugar_trans"/>
</dbReference>
<comment type="caution">
    <text evidence="2">The sequence shown here is derived from an EMBL/GenBank/DDBJ whole genome shotgun (WGS) entry which is preliminary data.</text>
</comment>
<dbReference type="Gene3D" id="3.90.550.10">
    <property type="entry name" value="Spore Coat Polysaccharide Biosynthesis Protein SpsA, Chain A"/>
    <property type="match status" value="1"/>
</dbReference>
<dbReference type="Pfam" id="PF00535">
    <property type="entry name" value="Glycos_transf_2"/>
    <property type="match status" value="1"/>
</dbReference>
<feature type="domain" description="Glycosyltransferase 2-like" evidence="1">
    <location>
        <begin position="99"/>
        <end position="215"/>
    </location>
</feature>
<evidence type="ECO:0000313" key="2">
    <source>
        <dbReference type="EMBL" id="MBO8189699.1"/>
    </source>
</evidence>
<accession>A0ABS3X2Z7</accession>
<dbReference type="CDD" id="cd00761">
    <property type="entry name" value="Glyco_tranf_GTA_type"/>
    <property type="match status" value="1"/>
</dbReference>
<dbReference type="Proteomes" id="UP001518976">
    <property type="component" value="Unassembled WGS sequence"/>
</dbReference>
<dbReference type="EMBL" id="JAFFZN010000040">
    <property type="protein sequence ID" value="MBO8189699.1"/>
    <property type="molecule type" value="Genomic_DNA"/>
</dbReference>